<dbReference type="Gene3D" id="3.30.300.70">
    <property type="entry name" value="RimP-like superfamily, N-terminal"/>
    <property type="match status" value="1"/>
</dbReference>
<feature type="domain" description="Ribosome maturation factor RimP N-terminal" evidence="4">
    <location>
        <begin position="14"/>
        <end position="86"/>
    </location>
</feature>
<reference evidence="6 7" key="1">
    <citation type="submission" date="2018-10" db="EMBL/GenBank/DDBJ databases">
        <title>Draft Genome Sequence of Anaerotignum sp. KCTC 15736.</title>
        <authorList>
            <person name="Choi S.H."/>
            <person name="Kim J.S."/>
            <person name="Kang S.W."/>
            <person name="Lee J.S."/>
            <person name="Park S.H."/>
        </authorList>
    </citation>
    <scope>NUCLEOTIDE SEQUENCE [LARGE SCALE GENOMIC DNA]</scope>
    <source>
        <strain evidence="6 7">KCTC 15736</strain>
    </source>
</reference>
<dbReference type="AlphaFoldDB" id="A0A401LA79"/>
<evidence type="ECO:0000256" key="3">
    <source>
        <dbReference type="HAMAP-Rule" id="MF_01077"/>
    </source>
</evidence>
<keyword evidence="7" id="KW-1185">Reference proteome</keyword>
<name>A0A401LA79_9FIRM</name>
<dbReference type="InterPro" id="IPR028989">
    <property type="entry name" value="RimP_N"/>
</dbReference>
<dbReference type="Proteomes" id="UP000287361">
    <property type="component" value="Unassembled WGS sequence"/>
</dbReference>
<accession>A0A401LA79</accession>
<evidence type="ECO:0000259" key="5">
    <source>
        <dbReference type="Pfam" id="PF17384"/>
    </source>
</evidence>
<dbReference type="Pfam" id="PF02576">
    <property type="entry name" value="RimP_N"/>
    <property type="match status" value="1"/>
</dbReference>
<keyword evidence="2 3" id="KW-0690">Ribosome biogenesis</keyword>
<evidence type="ECO:0000256" key="1">
    <source>
        <dbReference type="ARBA" id="ARBA00022490"/>
    </source>
</evidence>
<dbReference type="FunFam" id="3.30.300.70:FF:000001">
    <property type="entry name" value="Ribosome maturation factor RimP"/>
    <property type="match status" value="1"/>
</dbReference>
<keyword evidence="1 3" id="KW-0963">Cytoplasm</keyword>
<dbReference type="GO" id="GO:0006412">
    <property type="term" value="P:translation"/>
    <property type="evidence" value="ECO:0007669"/>
    <property type="project" value="TreeGrafter"/>
</dbReference>
<dbReference type="SUPFAM" id="SSF75420">
    <property type="entry name" value="YhbC-like, N-terminal domain"/>
    <property type="match status" value="1"/>
</dbReference>
<evidence type="ECO:0000256" key="2">
    <source>
        <dbReference type="ARBA" id="ARBA00022517"/>
    </source>
</evidence>
<dbReference type="HAMAP" id="MF_01077">
    <property type="entry name" value="RimP"/>
    <property type="match status" value="1"/>
</dbReference>
<dbReference type="PANTHER" id="PTHR33867">
    <property type="entry name" value="RIBOSOME MATURATION FACTOR RIMP"/>
    <property type="match status" value="1"/>
</dbReference>
<dbReference type="GO" id="GO:0005829">
    <property type="term" value="C:cytosol"/>
    <property type="evidence" value="ECO:0007669"/>
    <property type="project" value="TreeGrafter"/>
</dbReference>
<feature type="domain" description="Ribosome maturation factor RimP C-terminal" evidence="5">
    <location>
        <begin position="89"/>
        <end position="154"/>
    </location>
</feature>
<proteinExistence type="inferred from homology"/>
<comment type="subcellular location">
    <subcellularLocation>
        <location evidence="3">Cytoplasm</location>
    </subcellularLocation>
</comment>
<dbReference type="OrthoDB" id="9805006at2"/>
<organism evidence="6 7">
    <name type="scientific">Anaerotignum faecicola</name>
    <dbReference type="NCBI Taxonomy" id="2358141"/>
    <lineage>
        <taxon>Bacteria</taxon>
        <taxon>Bacillati</taxon>
        <taxon>Bacillota</taxon>
        <taxon>Clostridia</taxon>
        <taxon>Lachnospirales</taxon>
        <taxon>Anaerotignaceae</taxon>
        <taxon>Anaerotignum</taxon>
    </lineage>
</organism>
<comment type="caution">
    <text evidence="6">The sequence shown here is derived from an EMBL/GenBank/DDBJ whole genome shotgun (WGS) entry which is preliminary data.</text>
</comment>
<protein>
    <recommendedName>
        <fullName evidence="3">Ribosome maturation factor RimP</fullName>
    </recommendedName>
</protein>
<evidence type="ECO:0000313" key="6">
    <source>
        <dbReference type="EMBL" id="GCB28394.1"/>
    </source>
</evidence>
<evidence type="ECO:0000259" key="4">
    <source>
        <dbReference type="Pfam" id="PF02576"/>
    </source>
</evidence>
<dbReference type="SUPFAM" id="SSF74942">
    <property type="entry name" value="YhbC-like, C-terminal domain"/>
    <property type="match status" value="1"/>
</dbReference>
<dbReference type="InterPro" id="IPR035956">
    <property type="entry name" value="RimP_N_sf"/>
</dbReference>
<sequence>MAKPNNTEAKVLPILEPIIAEKGLELVDLEFVKEGVNWYLRVYIDKDGGVNIDDCEAVSRALEVKLDEKDPIEQAYILEVSSPGIDRPLKKDADFVKYQGEIIDVKLYKAQDGSKQYQGRLLGLENGVLSIEEENGNVVKFEQKDIASVRLAVIF</sequence>
<dbReference type="InterPro" id="IPR028998">
    <property type="entry name" value="RimP_C"/>
</dbReference>
<dbReference type="InterPro" id="IPR003728">
    <property type="entry name" value="Ribosome_maturation_RimP"/>
</dbReference>
<comment type="function">
    <text evidence="3">Required for maturation of 30S ribosomal subunits.</text>
</comment>
<dbReference type="EMBL" id="BHVZ01000001">
    <property type="protein sequence ID" value="GCB28394.1"/>
    <property type="molecule type" value="Genomic_DNA"/>
</dbReference>
<comment type="similarity">
    <text evidence="3">Belongs to the RimP family.</text>
</comment>
<evidence type="ECO:0000313" key="7">
    <source>
        <dbReference type="Proteomes" id="UP000287361"/>
    </source>
</evidence>
<dbReference type="PANTHER" id="PTHR33867:SF1">
    <property type="entry name" value="RIBOSOME MATURATION FACTOR RIMP"/>
    <property type="match status" value="1"/>
</dbReference>
<dbReference type="Pfam" id="PF17384">
    <property type="entry name" value="DUF150_C"/>
    <property type="match status" value="1"/>
</dbReference>
<dbReference type="CDD" id="cd01734">
    <property type="entry name" value="YlxS_C"/>
    <property type="match status" value="1"/>
</dbReference>
<dbReference type="GO" id="GO:0000028">
    <property type="term" value="P:ribosomal small subunit assembly"/>
    <property type="evidence" value="ECO:0007669"/>
    <property type="project" value="TreeGrafter"/>
</dbReference>
<dbReference type="InterPro" id="IPR036847">
    <property type="entry name" value="RimP_C_sf"/>
</dbReference>
<dbReference type="Gene3D" id="2.30.30.180">
    <property type="entry name" value="Ribosome maturation factor RimP, C-terminal domain"/>
    <property type="match status" value="1"/>
</dbReference>
<gene>
    <name evidence="3 6" type="primary">rimP</name>
    <name evidence="6" type="ORF">KGMB03357_00550</name>
</gene>